<dbReference type="EMBL" id="NUSQ01000192">
    <property type="protein sequence ID" value="PHD59494.1"/>
    <property type="molecule type" value="Genomic_DNA"/>
</dbReference>
<accession>A0A2B5WRL0</accession>
<reference evidence="2 3" key="1">
    <citation type="submission" date="2017-09" db="EMBL/GenBank/DDBJ databases">
        <title>Large-scale bioinformatics analysis of Bacillus genomes uncovers conserved roles of natural products in bacterial physiology.</title>
        <authorList>
            <consortium name="Agbiome Team Llc"/>
            <person name="Bleich R.M."/>
            <person name="Grubbs K.J."/>
            <person name="Santa Maria K.C."/>
            <person name="Allen S.E."/>
            <person name="Farag S."/>
            <person name="Shank E.A."/>
            <person name="Bowers A."/>
        </authorList>
    </citation>
    <scope>NUCLEOTIDE SEQUENCE [LARGE SCALE GENOMIC DNA]</scope>
    <source>
        <strain evidence="2 3">AFS044250</strain>
    </source>
</reference>
<dbReference type="SUPFAM" id="SSF53067">
    <property type="entry name" value="Actin-like ATPase domain"/>
    <property type="match status" value="2"/>
</dbReference>
<dbReference type="Gene3D" id="3.30.420.40">
    <property type="match status" value="2"/>
</dbReference>
<gene>
    <name evidence="2" type="ORF">COF40_28000</name>
</gene>
<dbReference type="InterPro" id="IPR039758">
    <property type="entry name" value="NAGK-like"/>
</dbReference>
<evidence type="ECO:0000313" key="3">
    <source>
        <dbReference type="Proteomes" id="UP000225997"/>
    </source>
</evidence>
<dbReference type="PANTHER" id="PTHR12862:SF0">
    <property type="entry name" value="N-ACETYL-D-GLUCOSAMINE KINASE"/>
    <property type="match status" value="1"/>
</dbReference>
<dbReference type="PANTHER" id="PTHR12862">
    <property type="entry name" value="BADF TYPE ATPASE DOMAIN-CONTAINING PROTEIN"/>
    <property type="match status" value="1"/>
</dbReference>
<organism evidence="2 3">
    <name type="scientific">Bacillus toyonensis</name>
    <dbReference type="NCBI Taxonomy" id="155322"/>
    <lineage>
        <taxon>Bacteria</taxon>
        <taxon>Bacillati</taxon>
        <taxon>Bacillota</taxon>
        <taxon>Bacilli</taxon>
        <taxon>Bacillales</taxon>
        <taxon>Bacillaceae</taxon>
        <taxon>Bacillus</taxon>
        <taxon>Bacillus cereus group</taxon>
    </lineage>
</organism>
<dbReference type="AlphaFoldDB" id="A0A2B5WRL0"/>
<sequence>MKYIIGVDGGGTKTEAIAFDQDGNELARGTSGFGNIVINYENALTHIIDAINQCRERLINEHCVCICLGLAGISGANTNELTIRLKKKYGTQIEVFNDAMIAHAAALKGKEGILTIGGTGAICLGKKGKVYEYSGGWGHILGDEGSGYWIALQALKKMALQFDQGVSLCPLSLNIQRQFQLLTPSHIKSLVYTSSKDKVAAIAPLVIQEARNGNDDAHEIMMQAGKELARITVDVYNKMQCKFSTPIAVSGSILRLVPEIYDVFKKCCEERIEELTFVSQSEMAVKGTYYLMKDLYFKVQIDK</sequence>
<comment type="caution">
    <text evidence="2">The sequence shown here is derived from an EMBL/GenBank/DDBJ whole genome shotgun (WGS) entry which is preliminary data.</text>
</comment>
<proteinExistence type="predicted"/>
<dbReference type="Pfam" id="PF01869">
    <property type="entry name" value="BcrAD_BadFG"/>
    <property type="match status" value="1"/>
</dbReference>
<evidence type="ECO:0000313" key="2">
    <source>
        <dbReference type="EMBL" id="PHD59494.1"/>
    </source>
</evidence>
<dbReference type="InterPro" id="IPR043129">
    <property type="entry name" value="ATPase_NBD"/>
</dbReference>
<feature type="domain" description="ATPase BadF/BadG/BcrA/BcrD type" evidence="1">
    <location>
        <begin position="5"/>
        <end position="256"/>
    </location>
</feature>
<protein>
    <submittedName>
        <fullName evidence="2">ATPase</fullName>
    </submittedName>
</protein>
<dbReference type="InterPro" id="IPR002731">
    <property type="entry name" value="ATPase_BadF"/>
</dbReference>
<dbReference type="Proteomes" id="UP000225997">
    <property type="component" value="Unassembled WGS sequence"/>
</dbReference>
<evidence type="ECO:0000259" key="1">
    <source>
        <dbReference type="Pfam" id="PF01869"/>
    </source>
</evidence>
<name>A0A2B5WRL0_9BACI</name>
<dbReference type="CDD" id="cd24007">
    <property type="entry name" value="ASKHA_NBD_eukNAGK-like"/>
    <property type="match status" value="1"/>
</dbReference>
<dbReference type="GO" id="GO:0045127">
    <property type="term" value="F:N-acetylglucosamine kinase activity"/>
    <property type="evidence" value="ECO:0007669"/>
    <property type="project" value="InterPro"/>
</dbReference>
<dbReference type="RefSeq" id="WP_100064264.1">
    <property type="nucleotide sequence ID" value="NZ_NUSQ01000192.1"/>
</dbReference>